<gene>
    <name evidence="2" type="ORF">AVEN_43830_1</name>
</gene>
<feature type="compositionally biased region" description="Polar residues" evidence="1">
    <location>
        <begin position="1"/>
        <end position="27"/>
    </location>
</feature>
<protein>
    <submittedName>
        <fullName evidence="2">Uncharacterized protein</fullName>
    </submittedName>
</protein>
<feature type="compositionally biased region" description="Polar residues" evidence="1">
    <location>
        <begin position="86"/>
        <end position="95"/>
    </location>
</feature>
<keyword evidence="3" id="KW-1185">Reference proteome</keyword>
<organism evidence="2 3">
    <name type="scientific">Araneus ventricosus</name>
    <name type="common">Orbweaver spider</name>
    <name type="synonym">Epeira ventricosa</name>
    <dbReference type="NCBI Taxonomy" id="182803"/>
    <lineage>
        <taxon>Eukaryota</taxon>
        <taxon>Metazoa</taxon>
        <taxon>Ecdysozoa</taxon>
        <taxon>Arthropoda</taxon>
        <taxon>Chelicerata</taxon>
        <taxon>Arachnida</taxon>
        <taxon>Araneae</taxon>
        <taxon>Araneomorphae</taxon>
        <taxon>Entelegynae</taxon>
        <taxon>Araneoidea</taxon>
        <taxon>Araneidae</taxon>
        <taxon>Araneus</taxon>
    </lineage>
</organism>
<evidence type="ECO:0000313" key="2">
    <source>
        <dbReference type="EMBL" id="GBN98251.1"/>
    </source>
</evidence>
<proteinExistence type="predicted"/>
<dbReference type="EMBL" id="BGPR01027617">
    <property type="protein sequence ID" value="GBN98251.1"/>
    <property type="molecule type" value="Genomic_DNA"/>
</dbReference>
<reference evidence="2 3" key="1">
    <citation type="journal article" date="2019" name="Sci. Rep.">
        <title>Orb-weaving spider Araneus ventricosus genome elucidates the spidroin gene catalogue.</title>
        <authorList>
            <person name="Kono N."/>
            <person name="Nakamura H."/>
            <person name="Ohtoshi R."/>
            <person name="Moran D.A.P."/>
            <person name="Shinohara A."/>
            <person name="Yoshida Y."/>
            <person name="Fujiwara M."/>
            <person name="Mori M."/>
            <person name="Tomita M."/>
            <person name="Arakawa K."/>
        </authorList>
    </citation>
    <scope>NUCLEOTIDE SEQUENCE [LARGE SCALE GENOMIC DNA]</scope>
</reference>
<feature type="compositionally biased region" description="Basic and acidic residues" evidence="1">
    <location>
        <begin position="64"/>
        <end position="85"/>
    </location>
</feature>
<accession>A0A4Y2TDB6</accession>
<feature type="compositionally biased region" description="Basic and acidic residues" evidence="1">
    <location>
        <begin position="106"/>
        <end position="124"/>
    </location>
</feature>
<comment type="caution">
    <text evidence="2">The sequence shown here is derived from an EMBL/GenBank/DDBJ whole genome shotgun (WGS) entry which is preliminary data.</text>
</comment>
<dbReference type="Proteomes" id="UP000499080">
    <property type="component" value="Unassembled WGS sequence"/>
</dbReference>
<sequence length="139" mass="15444">MVFAPVNSTKPNQPVANPKSKFSSNANRGGLSNMEKDKRENTSTKPNQPLSRSLIPKINPNLEAEGKVTHPQSKSEGKNEPDKSLQRPSASTSGTKVKKKVVQLGKETKAAKKARISKDRETRNLRRLSKKDHILKMIF</sequence>
<evidence type="ECO:0000313" key="3">
    <source>
        <dbReference type="Proteomes" id="UP000499080"/>
    </source>
</evidence>
<dbReference type="AlphaFoldDB" id="A0A4Y2TDB6"/>
<name>A0A4Y2TDB6_ARAVE</name>
<feature type="region of interest" description="Disordered" evidence="1">
    <location>
        <begin position="1"/>
        <end position="127"/>
    </location>
</feature>
<evidence type="ECO:0000256" key="1">
    <source>
        <dbReference type="SAM" id="MobiDB-lite"/>
    </source>
</evidence>